<dbReference type="Proteomes" id="UP000494106">
    <property type="component" value="Unassembled WGS sequence"/>
</dbReference>
<evidence type="ECO:0000256" key="1">
    <source>
        <dbReference type="ARBA" id="ARBA00005046"/>
    </source>
</evidence>
<evidence type="ECO:0000256" key="2">
    <source>
        <dbReference type="ARBA" id="ARBA00022490"/>
    </source>
</evidence>
<reference evidence="7 8" key="1">
    <citation type="submission" date="2020-04" db="EMBL/GenBank/DDBJ databases">
        <authorList>
            <person name="Wallbank WR R."/>
            <person name="Pardo Diaz C."/>
            <person name="Kozak K."/>
            <person name="Martin S."/>
            <person name="Jiggins C."/>
            <person name="Moest M."/>
            <person name="Warren A I."/>
            <person name="Byers J.R.P. K."/>
            <person name="Montejo-Kovacevich G."/>
            <person name="Yen C E."/>
        </authorList>
    </citation>
    <scope>NUCLEOTIDE SEQUENCE [LARGE SCALE GENOMIC DNA]</scope>
</reference>
<dbReference type="InterPro" id="IPR028887">
    <property type="entry name" value="MOCS2A_euk"/>
</dbReference>
<dbReference type="GO" id="GO:0000166">
    <property type="term" value="F:nucleotide binding"/>
    <property type="evidence" value="ECO:0007669"/>
    <property type="project" value="UniProtKB-KW"/>
</dbReference>
<dbReference type="InterPro" id="IPR044672">
    <property type="entry name" value="MOCS2A"/>
</dbReference>
<comment type="pathway">
    <text evidence="1 6">Cofactor biosynthesis; molybdopterin biosynthesis.</text>
</comment>
<dbReference type="FunFam" id="3.10.20.30:FF:000010">
    <property type="entry name" value="Molybdopterin synthase sulfur carrier subunit"/>
    <property type="match status" value="1"/>
</dbReference>
<evidence type="ECO:0000256" key="5">
    <source>
        <dbReference type="ARBA" id="ARBA00023150"/>
    </source>
</evidence>
<sequence>MQCSAVELNPNTNTSSDFRPFEIRRVDQNMEIEHGVTVKVLFFAKSKELAGTRESTIQLPSKINYKKLVNILAKNYNLETIKNNILIAKNEQVCEEEIDIEISDRDSIAVIPPISGG</sequence>
<name>A0A8S1AHN1_ARCPL</name>
<comment type="function">
    <text evidence="6">Acts as a sulfur carrier required for molybdopterin biosynthesis. Component of the molybdopterin synthase complex that catalyzes the conversion of precursor Z into molybdopterin by mediating the incorporation of 2 sulfur atoms into precursor Z to generate a dithiolene group. In the complex, serves as sulfur donor by being thiocarboxylated (-COSH) at its C-terminus by MOCS3. After interaction with MOCS2B, the sulfur is then transferred to precursor Z to form molybdopterin.</text>
</comment>
<comment type="miscellaneous">
    <text evidence="6">This protein is produced by a bicistronic gene which also produces the large subunit (MOCS2B).</text>
</comment>
<dbReference type="Gene3D" id="3.10.20.30">
    <property type="match status" value="1"/>
</dbReference>
<evidence type="ECO:0000256" key="3">
    <source>
        <dbReference type="ARBA" id="ARBA00022553"/>
    </source>
</evidence>
<dbReference type="GO" id="GO:0030366">
    <property type="term" value="F:molybdopterin synthase activity"/>
    <property type="evidence" value="ECO:0007669"/>
    <property type="project" value="UniProtKB-UniRule"/>
</dbReference>
<dbReference type="CDD" id="cd00754">
    <property type="entry name" value="Ubl_MoaD"/>
    <property type="match status" value="1"/>
</dbReference>
<comment type="PTM">
    <text evidence="6">C-terminal thiocarboxylation occurs in 2 steps, it is first acyl-adenylated (-COAMP) via the hesA/moeB/thiF part of MOCS3, then thiocarboxylated (-COSH) via the rhodanese domain of MOCS3.</text>
</comment>
<keyword evidence="2 6" id="KW-0963">Cytoplasm</keyword>
<comment type="subunit">
    <text evidence="6">Heterotetramer; composed of 2 small (MOCS2A) and 2 large (MOCS2B) subunits.</text>
</comment>
<dbReference type="SUPFAM" id="SSF54285">
    <property type="entry name" value="MoaD/ThiS"/>
    <property type="match status" value="1"/>
</dbReference>
<dbReference type="OrthoDB" id="5531344at2759"/>
<comment type="subcellular location">
    <subcellularLocation>
        <location evidence="6">Cytoplasm</location>
    </subcellularLocation>
</comment>
<dbReference type="NCBIfam" id="TIGR01682">
    <property type="entry name" value="moaD"/>
    <property type="match status" value="1"/>
</dbReference>
<gene>
    <name evidence="6" type="primary">Mocs2</name>
    <name evidence="7" type="ORF">APLA_LOCUS11848</name>
</gene>
<comment type="similarity">
    <text evidence="6">Belongs to the MoaD family. MOCS2A subfamily.</text>
</comment>
<evidence type="ECO:0000256" key="4">
    <source>
        <dbReference type="ARBA" id="ARBA00022741"/>
    </source>
</evidence>
<dbReference type="GO" id="GO:1990133">
    <property type="term" value="C:molybdopterin adenylyltransferase complex"/>
    <property type="evidence" value="ECO:0007669"/>
    <property type="project" value="TreeGrafter"/>
</dbReference>
<dbReference type="HAMAP" id="MF_03051">
    <property type="entry name" value="MOCS2A"/>
    <property type="match status" value="1"/>
</dbReference>
<dbReference type="AlphaFoldDB" id="A0A8S1AHN1"/>
<dbReference type="InterPro" id="IPR012675">
    <property type="entry name" value="Beta-grasp_dom_sf"/>
</dbReference>
<accession>A0A8S1AHN1</accession>
<dbReference type="PANTHER" id="PTHR33359">
    <property type="entry name" value="MOLYBDOPTERIN SYNTHASE SULFUR CARRIER SUBUNIT"/>
    <property type="match status" value="1"/>
</dbReference>
<dbReference type="InterPro" id="IPR016155">
    <property type="entry name" value="Mopterin_synth/thiamin_S_b"/>
</dbReference>
<dbReference type="PANTHER" id="PTHR33359:SF1">
    <property type="entry name" value="MOLYBDOPTERIN SYNTHASE SULFUR CARRIER SUBUNIT"/>
    <property type="match status" value="1"/>
</dbReference>
<dbReference type="Pfam" id="PF02597">
    <property type="entry name" value="ThiS"/>
    <property type="match status" value="1"/>
</dbReference>
<protein>
    <recommendedName>
        <fullName evidence="6">Molybdopterin synthase sulfur carrier subunit</fullName>
    </recommendedName>
    <alternativeName>
        <fullName evidence="6">Molybdenum cofactor synthesis protein 2 small subunit</fullName>
    </alternativeName>
    <alternativeName>
        <fullName evidence="6">Molybdenum cofactor synthesis protein 2A</fullName>
        <shortName evidence="6">MOCS2A</shortName>
    </alternativeName>
    <alternativeName>
        <fullName evidence="6">Sulfur carrier protein MOCS2A</fullName>
    </alternativeName>
</protein>
<comment type="caution">
    <text evidence="7">The sequence shown here is derived from an EMBL/GenBank/DDBJ whole genome shotgun (WGS) entry which is preliminary data.</text>
</comment>
<dbReference type="GO" id="GO:1990140">
    <property type="term" value="C:molybdopterin synthase complex"/>
    <property type="evidence" value="ECO:0007669"/>
    <property type="project" value="UniProtKB-UniRule"/>
</dbReference>
<proteinExistence type="inferred from homology"/>
<keyword evidence="3 6" id="KW-0597">Phosphoprotein</keyword>
<dbReference type="EMBL" id="CADEBC010000535">
    <property type="protein sequence ID" value="CAB3248741.1"/>
    <property type="molecule type" value="Genomic_DNA"/>
</dbReference>
<feature type="modified residue" description="1-thioglycine; alternate" evidence="6">
    <location>
        <position position="117"/>
    </location>
</feature>
<keyword evidence="5 6" id="KW-0501">Molybdenum cofactor biosynthesis</keyword>
<dbReference type="GO" id="GO:0006777">
    <property type="term" value="P:Mo-molybdopterin cofactor biosynthetic process"/>
    <property type="evidence" value="ECO:0007669"/>
    <property type="project" value="UniProtKB-UniRule"/>
</dbReference>
<dbReference type="InterPro" id="IPR003749">
    <property type="entry name" value="ThiS/MoaD-like"/>
</dbReference>
<organism evidence="7 8">
    <name type="scientific">Arctia plantaginis</name>
    <name type="common">Wood tiger moth</name>
    <name type="synonym">Phalaena plantaginis</name>
    <dbReference type="NCBI Taxonomy" id="874455"/>
    <lineage>
        <taxon>Eukaryota</taxon>
        <taxon>Metazoa</taxon>
        <taxon>Ecdysozoa</taxon>
        <taxon>Arthropoda</taxon>
        <taxon>Hexapoda</taxon>
        <taxon>Insecta</taxon>
        <taxon>Pterygota</taxon>
        <taxon>Neoptera</taxon>
        <taxon>Endopterygota</taxon>
        <taxon>Lepidoptera</taxon>
        <taxon>Glossata</taxon>
        <taxon>Ditrysia</taxon>
        <taxon>Noctuoidea</taxon>
        <taxon>Erebidae</taxon>
        <taxon>Arctiinae</taxon>
        <taxon>Arctia</taxon>
    </lineage>
</organism>
<keyword evidence="4 6" id="KW-0547">Nucleotide-binding</keyword>
<keyword evidence="8" id="KW-1185">Reference proteome</keyword>
<evidence type="ECO:0000256" key="6">
    <source>
        <dbReference type="HAMAP-Rule" id="MF_03051"/>
    </source>
</evidence>
<evidence type="ECO:0000313" key="7">
    <source>
        <dbReference type="EMBL" id="CAB3248741.1"/>
    </source>
</evidence>
<feature type="modified residue" description="Glycyl adenylate; alternate" evidence="6">
    <location>
        <position position="117"/>
    </location>
</feature>
<evidence type="ECO:0000313" key="8">
    <source>
        <dbReference type="Proteomes" id="UP000494106"/>
    </source>
</evidence>